<dbReference type="InterPro" id="IPR002197">
    <property type="entry name" value="HTH_Fis"/>
</dbReference>
<evidence type="ECO:0000256" key="7">
    <source>
        <dbReference type="ARBA" id="ARBA00023015"/>
    </source>
</evidence>
<dbReference type="InterPro" id="IPR058031">
    <property type="entry name" value="AAA_lid_NorR"/>
</dbReference>
<keyword evidence="6 12" id="KW-0902">Two-component regulatory system</keyword>
<evidence type="ECO:0000256" key="10">
    <source>
        <dbReference type="ARBA" id="ARBA00023163"/>
    </source>
</evidence>
<dbReference type="SMART" id="SM00382">
    <property type="entry name" value="AAA"/>
    <property type="match status" value="1"/>
</dbReference>
<dbReference type="Pfam" id="PF01590">
    <property type="entry name" value="GAF"/>
    <property type="match status" value="1"/>
</dbReference>
<dbReference type="Gene3D" id="3.40.50.300">
    <property type="entry name" value="P-loop containing nucleotide triphosphate hydrolases"/>
    <property type="match status" value="1"/>
</dbReference>
<dbReference type="InterPro" id="IPR009057">
    <property type="entry name" value="Homeodomain-like_sf"/>
</dbReference>
<evidence type="ECO:0000256" key="6">
    <source>
        <dbReference type="ARBA" id="ARBA00023012"/>
    </source>
</evidence>
<dbReference type="PROSITE" id="PS00676">
    <property type="entry name" value="SIGMA54_INTERACT_2"/>
    <property type="match status" value="1"/>
</dbReference>
<dbReference type="PRINTS" id="PR01590">
    <property type="entry name" value="HTHFIS"/>
</dbReference>
<feature type="domain" description="Sigma-54 factor interaction" evidence="13">
    <location>
        <begin position="205"/>
        <end position="433"/>
    </location>
</feature>
<dbReference type="SUPFAM" id="SSF55781">
    <property type="entry name" value="GAF domain-like"/>
    <property type="match status" value="1"/>
</dbReference>
<evidence type="ECO:0000256" key="1">
    <source>
        <dbReference type="ARBA" id="ARBA00002167"/>
    </source>
</evidence>
<dbReference type="PROSITE" id="PS00688">
    <property type="entry name" value="SIGMA54_INTERACT_3"/>
    <property type="match status" value="1"/>
</dbReference>
<dbReference type="InterPro" id="IPR025944">
    <property type="entry name" value="Sigma_54_int_dom_CS"/>
</dbReference>
<dbReference type="SUPFAM" id="SSF52540">
    <property type="entry name" value="P-loop containing nucleoside triphosphate hydrolases"/>
    <property type="match status" value="1"/>
</dbReference>
<dbReference type="InterPro" id="IPR010113">
    <property type="entry name" value="Nif-specific_regulatory_prot"/>
</dbReference>
<sequence>MLASGIDLNARANVELVTVYEISKILSSSLDLSKTLREALNVLAHHLDFRRGMIVLVEEDGETLTLQAAVGLSAAEWMGGRYQAGEGIIGRVFSSGTPMVIPDISNEPLFLNRTGSVDEARGETIGFVGVPIRGGSETLGVLSIDRAAGLNGGFGNDVRLLSMVANLVGQSVALRRVVSDEHERLLTQSKRVRRETRTRFKLDNVVGSSRRMQEVFAEVHQVAPSRSTVLLRGESGTGKEVIARAIHELSTRKAGPFIKLNCAALSESLLESELFGHEKGAFTGASGDRKGRFELADGGTLFLDEIGDISPSFQTKLLRVLQEREFERVGGSKSIKVDVRLVCATNRNLEKMVAAGTFRADLYFRINVVSIFLPALRERRDDIPALARHFLERFNRENGRQMVLDAGGEQVMLQCYWPGNVRELENCIERTATMAHQDTIGHDDFPCSVNRCLTQVLHFMKKDDAVSPVLNLPSAEPVAPPPASAAPPMEDTHEVDADVTVAAPARQFGSDKPHGERERLIWAMEQCGWVQAKAARLLNITPRQMGYALQKYNIEVRRF</sequence>
<evidence type="ECO:0000259" key="13">
    <source>
        <dbReference type="PROSITE" id="PS50045"/>
    </source>
</evidence>
<evidence type="ECO:0000256" key="9">
    <source>
        <dbReference type="ARBA" id="ARBA00023159"/>
    </source>
</evidence>
<dbReference type="NCBIfam" id="TIGR01817">
    <property type="entry name" value="nifA"/>
    <property type="match status" value="1"/>
</dbReference>
<evidence type="ECO:0000256" key="4">
    <source>
        <dbReference type="ARBA" id="ARBA00022741"/>
    </source>
</evidence>
<dbReference type="InterPro" id="IPR029016">
    <property type="entry name" value="GAF-like_dom_sf"/>
</dbReference>
<comment type="subunit">
    <text evidence="2 12">Interacts with sigma-54.</text>
</comment>
<dbReference type="Proteomes" id="UP001500547">
    <property type="component" value="Unassembled WGS sequence"/>
</dbReference>
<reference evidence="15" key="1">
    <citation type="journal article" date="2019" name="Int. J. Syst. Evol. Microbiol.">
        <title>The Global Catalogue of Microorganisms (GCM) 10K type strain sequencing project: providing services to taxonomists for standard genome sequencing and annotation.</title>
        <authorList>
            <consortium name="The Broad Institute Genomics Platform"/>
            <consortium name="The Broad Institute Genome Sequencing Center for Infectious Disease"/>
            <person name="Wu L."/>
            <person name="Ma J."/>
        </authorList>
    </citation>
    <scope>NUCLEOTIDE SEQUENCE [LARGE SCALE GENOMIC DNA]</scope>
    <source>
        <strain evidence="15">JCM 18715</strain>
    </source>
</reference>
<dbReference type="InterPro" id="IPR002078">
    <property type="entry name" value="Sigma_54_int"/>
</dbReference>
<dbReference type="Pfam" id="PF02954">
    <property type="entry name" value="HTH_8"/>
    <property type="match status" value="1"/>
</dbReference>
<dbReference type="Gene3D" id="1.10.10.60">
    <property type="entry name" value="Homeodomain-like"/>
    <property type="match status" value="1"/>
</dbReference>
<dbReference type="PANTHER" id="PTHR32071">
    <property type="entry name" value="TRANSCRIPTIONAL REGULATORY PROTEIN"/>
    <property type="match status" value="1"/>
</dbReference>
<keyword evidence="10 12" id="KW-0804">Transcription</keyword>
<name>A0ABP9R6L2_9RHOO</name>
<evidence type="ECO:0000256" key="12">
    <source>
        <dbReference type="RuleBase" id="RU368029"/>
    </source>
</evidence>
<keyword evidence="8 12" id="KW-0238">DNA-binding</keyword>
<keyword evidence="9 12" id="KW-0010">Activator</keyword>
<dbReference type="InterPro" id="IPR027417">
    <property type="entry name" value="P-loop_NTPase"/>
</dbReference>
<keyword evidence="7 12" id="KW-0805">Transcription regulation</keyword>
<keyword evidence="11 12" id="KW-0535">Nitrogen fixation</keyword>
<dbReference type="RefSeq" id="WP_345534681.1">
    <property type="nucleotide sequence ID" value="NZ_BAABLD010000017.1"/>
</dbReference>
<dbReference type="InterPro" id="IPR025943">
    <property type="entry name" value="Sigma_54_int_dom_ATP-bd_2"/>
</dbReference>
<organism evidence="14 15">
    <name type="scientific">Viridibacterium curvum</name>
    <dbReference type="NCBI Taxonomy" id="1101404"/>
    <lineage>
        <taxon>Bacteria</taxon>
        <taxon>Pseudomonadati</taxon>
        <taxon>Pseudomonadota</taxon>
        <taxon>Betaproteobacteria</taxon>
        <taxon>Rhodocyclales</taxon>
        <taxon>Rhodocyclaceae</taxon>
        <taxon>Viridibacterium</taxon>
    </lineage>
</organism>
<evidence type="ECO:0000256" key="8">
    <source>
        <dbReference type="ARBA" id="ARBA00023125"/>
    </source>
</evidence>
<dbReference type="EMBL" id="BAABLD010000017">
    <property type="protein sequence ID" value="GAA5172133.1"/>
    <property type="molecule type" value="Genomic_DNA"/>
</dbReference>
<evidence type="ECO:0000256" key="5">
    <source>
        <dbReference type="ARBA" id="ARBA00022840"/>
    </source>
</evidence>
<keyword evidence="5" id="KW-0067">ATP-binding</keyword>
<dbReference type="SMART" id="SM00065">
    <property type="entry name" value="GAF"/>
    <property type="match status" value="1"/>
</dbReference>
<evidence type="ECO:0000313" key="14">
    <source>
        <dbReference type="EMBL" id="GAA5172133.1"/>
    </source>
</evidence>
<protein>
    <recommendedName>
        <fullName evidence="3 12">Nif-specific regulatory protein</fullName>
    </recommendedName>
</protein>
<dbReference type="PANTHER" id="PTHR32071:SF117">
    <property type="entry name" value="PTS-DEPENDENT DIHYDROXYACETONE KINASE OPERON REGULATORY PROTEIN-RELATED"/>
    <property type="match status" value="1"/>
</dbReference>
<dbReference type="PROSITE" id="PS50045">
    <property type="entry name" value="SIGMA54_INTERACT_4"/>
    <property type="match status" value="1"/>
</dbReference>
<gene>
    <name evidence="14" type="primary">nifA</name>
    <name evidence="14" type="ORF">GCM10025770_37880</name>
</gene>
<dbReference type="CDD" id="cd00009">
    <property type="entry name" value="AAA"/>
    <property type="match status" value="1"/>
</dbReference>
<dbReference type="Pfam" id="PF25601">
    <property type="entry name" value="AAA_lid_14"/>
    <property type="match status" value="1"/>
</dbReference>
<dbReference type="Pfam" id="PF00158">
    <property type="entry name" value="Sigma54_activat"/>
    <property type="match status" value="1"/>
</dbReference>
<comment type="function">
    <text evidence="1 12">Required for activation of most nif operons, which are directly involved in nitrogen fixation.</text>
</comment>
<proteinExistence type="predicted"/>
<dbReference type="InterPro" id="IPR025662">
    <property type="entry name" value="Sigma_54_int_dom_ATP-bd_1"/>
</dbReference>
<comment type="caution">
    <text evidence="14">The sequence shown here is derived from an EMBL/GenBank/DDBJ whole genome shotgun (WGS) entry which is preliminary data.</text>
</comment>
<dbReference type="Gene3D" id="3.30.450.40">
    <property type="match status" value="1"/>
</dbReference>
<dbReference type="InterPro" id="IPR003018">
    <property type="entry name" value="GAF"/>
</dbReference>
<dbReference type="InterPro" id="IPR003593">
    <property type="entry name" value="AAA+_ATPase"/>
</dbReference>
<accession>A0ABP9R6L2</accession>
<dbReference type="SUPFAM" id="SSF46689">
    <property type="entry name" value="Homeodomain-like"/>
    <property type="match status" value="1"/>
</dbReference>
<keyword evidence="4" id="KW-0547">Nucleotide-binding</keyword>
<evidence type="ECO:0000256" key="3">
    <source>
        <dbReference type="ARBA" id="ARBA00015308"/>
    </source>
</evidence>
<dbReference type="PROSITE" id="PS00675">
    <property type="entry name" value="SIGMA54_INTERACT_1"/>
    <property type="match status" value="1"/>
</dbReference>
<keyword evidence="15" id="KW-1185">Reference proteome</keyword>
<evidence type="ECO:0000313" key="15">
    <source>
        <dbReference type="Proteomes" id="UP001500547"/>
    </source>
</evidence>
<evidence type="ECO:0000256" key="11">
    <source>
        <dbReference type="ARBA" id="ARBA00023231"/>
    </source>
</evidence>
<evidence type="ECO:0000256" key="2">
    <source>
        <dbReference type="ARBA" id="ARBA00011135"/>
    </source>
</evidence>
<dbReference type="Gene3D" id="1.10.8.60">
    <property type="match status" value="1"/>
</dbReference>